<organism evidence="1 2">
    <name type="scientific">Desulfamplus magnetovallimortis</name>
    <dbReference type="NCBI Taxonomy" id="1246637"/>
    <lineage>
        <taxon>Bacteria</taxon>
        <taxon>Pseudomonadati</taxon>
        <taxon>Thermodesulfobacteriota</taxon>
        <taxon>Desulfobacteria</taxon>
        <taxon>Desulfobacterales</taxon>
        <taxon>Desulfobacteraceae</taxon>
        <taxon>Desulfamplus</taxon>
    </lineage>
</organism>
<sequence>MNLRTPTSCRVVNVFEPEFNKWVSNNTLRLFLIKNRNMHTSISVATLFCSVRQRTYNNHKHRRGLNF</sequence>
<protein>
    <submittedName>
        <fullName evidence="1">Uncharacterized protein</fullName>
    </submittedName>
</protein>
<reference evidence="1 2" key="1">
    <citation type="submission" date="2017-03" db="EMBL/GenBank/DDBJ databases">
        <authorList>
            <person name="Afonso C.L."/>
            <person name="Miller P.J."/>
            <person name="Scott M.A."/>
            <person name="Spackman E."/>
            <person name="Goraichik I."/>
            <person name="Dimitrov K.M."/>
            <person name="Suarez D.L."/>
            <person name="Swayne D.E."/>
        </authorList>
    </citation>
    <scope>NUCLEOTIDE SEQUENCE [LARGE SCALE GENOMIC DNA]</scope>
    <source>
        <strain evidence="1">PRJEB14757</strain>
    </source>
</reference>
<keyword evidence="2" id="KW-1185">Reference proteome</keyword>
<gene>
    <name evidence="1" type="ORF">MTBBW1_1650019</name>
</gene>
<accession>A0A1W1H914</accession>
<dbReference type="Proteomes" id="UP000191931">
    <property type="component" value="Unassembled WGS sequence"/>
</dbReference>
<dbReference type="EMBL" id="FWEV01000074">
    <property type="protein sequence ID" value="SLM28977.1"/>
    <property type="molecule type" value="Genomic_DNA"/>
</dbReference>
<name>A0A1W1H914_9BACT</name>
<evidence type="ECO:0000313" key="2">
    <source>
        <dbReference type="Proteomes" id="UP000191931"/>
    </source>
</evidence>
<proteinExistence type="predicted"/>
<dbReference type="AlphaFoldDB" id="A0A1W1H914"/>
<evidence type="ECO:0000313" key="1">
    <source>
        <dbReference type="EMBL" id="SLM28977.1"/>
    </source>
</evidence>